<feature type="compositionally biased region" description="Low complexity" evidence="1">
    <location>
        <begin position="1"/>
        <end position="13"/>
    </location>
</feature>
<evidence type="ECO:0000313" key="4">
    <source>
        <dbReference type="Proteomes" id="UP001374579"/>
    </source>
</evidence>
<dbReference type="PANTHER" id="PTHR34415:SF1">
    <property type="entry name" value="INTEGRASE CATALYTIC DOMAIN-CONTAINING PROTEIN"/>
    <property type="match status" value="1"/>
</dbReference>
<proteinExistence type="predicted"/>
<accession>A0AAN9B8P7</accession>
<dbReference type="AlphaFoldDB" id="A0AAN9B8P7"/>
<dbReference type="EMBL" id="JBAMIC010000010">
    <property type="protein sequence ID" value="KAK7101370.1"/>
    <property type="molecule type" value="Genomic_DNA"/>
</dbReference>
<sequence>MASQSSQISSASSVPTEVTVGQDDDFVDELNVVDFEYFAPRTEDECVDRNDVGGESVPVVCVPDEDGHYESDECGEKEGVTIAVENSNLDAEEKARINKFKQEGCKCAKHCSSEFQFQAVLENRQQFQEMTREERDVALKTVLHSHCNTSQTTTAAKDRVRPHQTFFFKSKQVCRASFLFLHGIGRKQLRSLEASLDKEGVQPRVHGNIGRVPRNALTGDDTRSVKTFLMEHAARHALPLPGRLPNFGKDKVLLLPSDQSRYEIYTLYCQVATQMNFRQISFISFYRVWKQQCPYIAIMKPSTDLCQKCQHFFHSLRQGCRLEEEDKAALLAAYSEHVQQSKGQRDHYRQQCLAAKQVYGCMEPQQGPATPCSKNVTMHYSWDFAQQVHLPHHAQQVGPIYFKTPRKIDVFGVCCEGSGKQVFYLVDEAESTGKGANEVISMVHHYFDTHSFGEKAAQIHFDNCGGQNKNNAVLWYALWRVMTGRHETFSYNCTIVGHTKFDPDWHFGLWKVKWRRSTSECMNDVVESVRRSTRQSHNLPQVCKDPHHPVVFFNWKEYLGKLFRPLLGISKFHHFRTTSAEPGVVYYRDLWDSPELKVNLLKKNVILPGPAEMPEALPTPGMSAEREWYLYQEIRTFCACPEKSDEICPRPTLPRPSTSKKMKIE</sequence>
<evidence type="ECO:0000259" key="2">
    <source>
        <dbReference type="Pfam" id="PF25273"/>
    </source>
</evidence>
<gene>
    <name evidence="3" type="ORF">V1264_019759</name>
</gene>
<keyword evidence="4" id="KW-1185">Reference proteome</keyword>
<comment type="caution">
    <text evidence="3">The sequence shown here is derived from an EMBL/GenBank/DDBJ whole genome shotgun (WGS) entry which is preliminary data.</text>
</comment>
<evidence type="ECO:0000313" key="3">
    <source>
        <dbReference type="EMBL" id="KAK7101370.1"/>
    </source>
</evidence>
<dbReference type="Pfam" id="PF25273">
    <property type="entry name" value="DUF7869"/>
    <property type="match status" value="1"/>
</dbReference>
<feature type="domain" description="DUF7869" evidence="2">
    <location>
        <begin position="407"/>
        <end position="583"/>
    </location>
</feature>
<reference evidence="3 4" key="1">
    <citation type="submission" date="2024-02" db="EMBL/GenBank/DDBJ databases">
        <title>Chromosome-scale genome assembly of the rough periwinkle Littorina saxatilis.</title>
        <authorList>
            <person name="De Jode A."/>
            <person name="Faria R."/>
            <person name="Formenti G."/>
            <person name="Sims Y."/>
            <person name="Smith T.P."/>
            <person name="Tracey A."/>
            <person name="Wood J.M.D."/>
            <person name="Zagrodzka Z.B."/>
            <person name="Johannesson K."/>
            <person name="Butlin R.K."/>
            <person name="Leder E.H."/>
        </authorList>
    </citation>
    <scope>NUCLEOTIDE SEQUENCE [LARGE SCALE GENOMIC DNA]</scope>
    <source>
        <strain evidence="3">Snail1</strain>
        <tissue evidence="3">Muscle</tissue>
    </source>
</reference>
<dbReference type="Proteomes" id="UP001374579">
    <property type="component" value="Unassembled WGS sequence"/>
</dbReference>
<name>A0AAN9B8P7_9CAEN</name>
<dbReference type="PANTHER" id="PTHR34415">
    <property type="entry name" value="INTEGRASE CATALYTIC DOMAIN-CONTAINING PROTEIN"/>
    <property type="match status" value="1"/>
</dbReference>
<evidence type="ECO:0000256" key="1">
    <source>
        <dbReference type="SAM" id="MobiDB-lite"/>
    </source>
</evidence>
<organism evidence="3 4">
    <name type="scientific">Littorina saxatilis</name>
    <dbReference type="NCBI Taxonomy" id="31220"/>
    <lineage>
        <taxon>Eukaryota</taxon>
        <taxon>Metazoa</taxon>
        <taxon>Spiralia</taxon>
        <taxon>Lophotrochozoa</taxon>
        <taxon>Mollusca</taxon>
        <taxon>Gastropoda</taxon>
        <taxon>Caenogastropoda</taxon>
        <taxon>Littorinimorpha</taxon>
        <taxon>Littorinoidea</taxon>
        <taxon>Littorinidae</taxon>
        <taxon>Littorina</taxon>
    </lineage>
</organism>
<feature type="region of interest" description="Disordered" evidence="1">
    <location>
        <begin position="1"/>
        <end position="20"/>
    </location>
</feature>
<dbReference type="InterPro" id="IPR057191">
    <property type="entry name" value="DUF7869"/>
</dbReference>
<protein>
    <recommendedName>
        <fullName evidence="2">DUF7869 domain-containing protein</fullName>
    </recommendedName>
</protein>